<dbReference type="SUPFAM" id="SSF53474">
    <property type="entry name" value="alpha/beta-Hydrolases"/>
    <property type="match status" value="1"/>
</dbReference>
<accession>A0A2U1KBJ4</accession>
<dbReference type="AlphaFoldDB" id="A0A2U1KBJ4"/>
<name>A0A2U1KBJ4_ARTAN</name>
<dbReference type="Gene3D" id="3.40.50.1820">
    <property type="entry name" value="alpha/beta hydrolase"/>
    <property type="match status" value="1"/>
</dbReference>
<keyword evidence="3" id="KW-0378">Hydrolase</keyword>
<sequence>MTKKYVPAGVGFSYAKTWEASRSSDSILALHSYDFLKKWLVEHPRFLNNPLYISGVSYMGIVVPIVTLEAYNASYYVTSKSVGETLMTLDMETWLS</sequence>
<dbReference type="InterPro" id="IPR001563">
    <property type="entry name" value="Peptidase_S10"/>
</dbReference>
<feature type="transmembrane region" description="Helical" evidence="2">
    <location>
        <begin position="51"/>
        <end position="71"/>
    </location>
</feature>
<dbReference type="GO" id="GO:0006508">
    <property type="term" value="P:proteolysis"/>
    <property type="evidence" value="ECO:0007669"/>
    <property type="project" value="InterPro"/>
</dbReference>
<reference evidence="3 4" key="1">
    <citation type="journal article" date="2018" name="Mol. Plant">
        <title>The genome of Artemisia annua provides insight into the evolution of Asteraceae family and artemisinin biosynthesis.</title>
        <authorList>
            <person name="Shen Q."/>
            <person name="Zhang L."/>
            <person name="Liao Z."/>
            <person name="Wang S."/>
            <person name="Yan T."/>
            <person name="Shi P."/>
            <person name="Liu M."/>
            <person name="Fu X."/>
            <person name="Pan Q."/>
            <person name="Wang Y."/>
            <person name="Lv Z."/>
            <person name="Lu X."/>
            <person name="Zhang F."/>
            <person name="Jiang W."/>
            <person name="Ma Y."/>
            <person name="Chen M."/>
            <person name="Hao X."/>
            <person name="Li L."/>
            <person name="Tang Y."/>
            <person name="Lv G."/>
            <person name="Zhou Y."/>
            <person name="Sun X."/>
            <person name="Brodelius P.E."/>
            <person name="Rose J.K.C."/>
            <person name="Tang K."/>
        </authorList>
    </citation>
    <scope>NUCLEOTIDE SEQUENCE [LARGE SCALE GENOMIC DNA]</scope>
    <source>
        <strain evidence="4">cv. Huhao1</strain>
        <tissue evidence="3">Leaf</tissue>
    </source>
</reference>
<dbReference type="GO" id="GO:0004185">
    <property type="term" value="F:serine-type carboxypeptidase activity"/>
    <property type="evidence" value="ECO:0007669"/>
    <property type="project" value="InterPro"/>
</dbReference>
<dbReference type="PRINTS" id="PR00724">
    <property type="entry name" value="CRBOXYPTASEC"/>
</dbReference>
<keyword evidence="3" id="KW-0121">Carboxypeptidase</keyword>
<evidence type="ECO:0000256" key="2">
    <source>
        <dbReference type="SAM" id="Phobius"/>
    </source>
</evidence>
<organism evidence="3 4">
    <name type="scientific">Artemisia annua</name>
    <name type="common">Sweet wormwood</name>
    <dbReference type="NCBI Taxonomy" id="35608"/>
    <lineage>
        <taxon>Eukaryota</taxon>
        <taxon>Viridiplantae</taxon>
        <taxon>Streptophyta</taxon>
        <taxon>Embryophyta</taxon>
        <taxon>Tracheophyta</taxon>
        <taxon>Spermatophyta</taxon>
        <taxon>Magnoliopsida</taxon>
        <taxon>eudicotyledons</taxon>
        <taxon>Gunneridae</taxon>
        <taxon>Pentapetalae</taxon>
        <taxon>asterids</taxon>
        <taxon>campanulids</taxon>
        <taxon>Asterales</taxon>
        <taxon>Asteraceae</taxon>
        <taxon>Asteroideae</taxon>
        <taxon>Anthemideae</taxon>
        <taxon>Artemisiinae</taxon>
        <taxon>Artemisia</taxon>
    </lineage>
</organism>
<protein>
    <submittedName>
        <fullName evidence="3">Peptidase S10, serine carboxypeptidase, Alpha/Beta hydrolase fold protein</fullName>
    </submittedName>
</protein>
<evidence type="ECO:0000256" key="1">
    <source>
        <dbReference type="ARBA" id="ARBA00009431"/>
    </source>
</evidence>
<keyword evidence="3" id="KW-0645">Protease</keyword>
<dbReference type="GO" id="GO:0016747">
    <property type="term" value="F:acyltransferase activity, transferring groups other than amino-acyl groups"/>
    <property type="evidence" value="ECO:0007669"/>
    <property type="project" value="TreeGrafter"/>
</dbReference>
<comment type="caution">
    <text evidence="3">The sequence shown here is derived from an EMBL/GenBank/DDBJ whole genome shotgun (WGS) entry which is preliminary data.</text>
</comment>
<dbReference type="EMBL" id="PKPP01023815">
    <property type="protein sequence ID" value="PWA34105.1"/>
    <property type="molecule type" value="Genomic_DNA"/>
</dbReference>
<dbReference type="Pfam" id="PF00450">
    <property type="entry name" value="Peptidase_S10"/>
    <property type="match status" value="1"/>
</dbReference>
<dbReference type="PANTHER" id="PTHR11802">
    <property type="entry name" value="SERINE PROTEASE FAMILY S10 SERINE CARBOXYPEPTIDASE"/>
    <property type="match status" value="1"/>
</dbReference>
<keyword evidence="2" id="KW-0472">Membrane</keyword>
<dbReference type="InterPro" id="IPR029058">
    <property type="entry name" value="AB_hydrolase_fold"/>
</dbReference>
<keyword evidence="4" id="KW-1185">Reference proteome</keyword>
<comment type="similarity">
    <text evidence="1">Belongs to the peptidase S10 family.</text>
</comment>
<dbReference type="OrthoDB" id="443318at2759"/>
<dbReference type="GO" id="GO:0019748">
    <property type="term" value="P:secondary metabolic process"/>
    <property type="evidence" value="ECO:0007669"/>
    <property type="project" value="TreeGrafter"/>
</dbReference>
<keyword evidence="2" id="KW-1133">Transmembrane helix</keyword>
<proteinExistence type="inferred from homology"/>
<keyword evidence="2" id="KW-0812">Transmembrane</keyword>
<gene>
    <name evidence="3" type="ORF">CTI12_AA622360</name>
</gene>
<dbReference type="Proteomes" id="UP000245207">
    <property type="component" value="Unassembled WGS sequence"/>
</dbReference>
<evidence type="ECO:0000313" key="3">
    <source>
        <dbReference type="EMBL" id="PWA34105.1"/>
    </source>
</evidence>
<dbReference type="PANTHER" id="PTHR11802:SF318">
    <property type="entry name" value="PEPTIDASE S10, SERINE CARBOXYPEPTIDASE, ALPHA_BETA HYDROLASE FOLD PROTEIN-RELATED"/>
    <property type="match status" value="1"/>
</dbReference>
<evidence type="ECO:0000313" key="4">
    <source>
        <dbReference type="Proteomes" id="UP000245207"/>
    </source>
</evidence>